<keyword evidence="6" id="KW-0238">DNA-binding</keyword>
<evidence type="ECO:0000313" key="15">
    <source>
        <dbReference type="EnsemblPlants" id="Ma11_p07480.1"/>
    </source>
</evidence>
<dbReference type="SUPFAM" id="SSF101941">
    <property type="entry name" value="NAC domain"/>
    <property type="match status" value="1"/>
</dbReference>
<comment type="subcellular location">
    <subcellularLocation>
        <location evidence="2">Membrane</location>
        <topology evidence="2">Single-pass membrane protein</topology>
    </subcellularLocation>
    <subcellularLocation>
        <location evidence="1">Nucleus</location>
    </subcellularLocation>
</comment>
<dbReference type="FunCoup" id="A0A804L5B5">
    <property type="interactions" value="1414"/>
</dbReference>
<name>A0A804L5B5_MUSAM</name>
<evidence type="ECO:0000256" key="3">
    <source>
        <dbReference type="ARBA" id="ARBA00022692"/>
    </source>
</evidence>
<evidence type="ECO:0000256" key="12">
    <source>
        <dbReference type="SAM" id="Phobius"/>
    </source>
</evidence>
<accession>A0A804L5B5</accession>
<evidence type="ECO:0000313" key="16">
    <source>
        <dbReference type="Proteomes" id="UP000012960"/>
    </source>
</evidence>
<gene>
    <name evidence="14" type="ORF">GSMUA_17930.1</name>
</gene>
<dbReference type="InterPro" id="IPR003441">
    <property type="entry name" value="NAC-dom"/>
</dbReference>
<dbReference type="OrthoDB" id="737278at2759"/>
<reference evidence="15" key="2">
    <citation type="submission" date="2021-05" db="UniProtKB">
        <authorList>
            <consortium name="EnsemblPlants"/>
        </authorList>
    </citation>
    <scope>IDENTIFICATION</scope>
    <source>
        <strain evidence="15">subsp. malaccensis</strain>
    </source>
</reference>
<evidence type="ECO:0000256" key="2">
    <source>
        <dbReference type="ARBA" id="ARBA00004167"/>
    </source>
</evidence>
<sequence>MIRPGKLPVGFRFHPTDEELVSHYLRGKNTGRIKPHDDVIPEIDVCKCEPWDLPGKSLIESDDPEWFFFAPRDRKYPNGLRSKRATEAGYWKATGKDRVIRSKATAAAAAAPIGMKKTLVFHRGRAPNGVRTNWIMHEYRTTEPEFEAGDQGGYVLYRLFKKPEESCSSSNIDEMEPGGFSPTTNKYSRDDTKYFPDDTQWETYATEEIGTPRNHGSPKSDVPEESESLADPVEKQPDVSNKRLADMPDHSTNYSAHPDERCCYLALHDQVAEDGQKFDNLQDVLDQLCDPGCQPIDYDNFPNISSPMLPYTDYPFFGDINNELFPVDNAEQDSLNDYLKAELNRERCSLIQSAATMQSSDWLCGTSNQSTNPAPQLNTENASLPPYHGTAGVYSVVPTSQSLQGLFNSTENTSNRETVAGDGNNFEEIGIEIRSRGLQLLPNPDDVSTTQGTAARRIHLQSPVANMPLPSFDGEFNISKCDHKNREATLKELQVLCSDSRKESDLVKYKMHNVGRGTNIGTRQAHHPPIANESAKMGTAARGIRLRRGCKVKLLFSTKHKSSSCESHKHMVAIMKAVVHAINVTAEVRKILGSTLLDKLDKLLVHDRTPPDSSDAYELSKPVLRKRTKPTIGHENTSKGFPAWPKPPRGHPVDRYVTWLILSVVLLPLCLGIILLVVLLPLCLGIQWSMIRLSISYIMVLCIITSTRLLSS</sequence>
<feature type="domain" description="NAC" evidence="13">
    <location>
        <begin position="7"/>
        <end position="162"/>
    </location>
</feature>
<keyword evidence="8" id="KW-0010">Activator</keyword>
<dbReference type="GO" id="GO:0005634">
    <property type="term" value="C:nucleus"/>
    <property type="evidence" value="ECO:0007669"/>
    <property type="project" value="UniProtKB-SubCell"/>
</dbReference>
<evidence type="ECO:0000259" key="13">
    <source>
        <dbReference type="PROSITE" id="PS51005"/>
    </source>
</evidence>
<dbReference type="Gene3D" id="2.170.150.80">
    <property type="entry name" value="NAC domain"/>
    <property type="match status" value="1"/>
</dbReference>
<evidence type="ECO:0000256" key="11">
    <source>
        <dbReference type="SAM" id="MobiDB-lite"/>
    </source>
</evidence>
<dbReference type="InterPro" id="IPR036093">
    <property type="entry name" value="NAC_dom_sf"/>
</dbReference>
<feature type="transmembrane region" description="Helical" evidence="12">
    <location>
        <begin position="656"/>
        <end position="684"/>
    </location>
</feature>
<keyword evidence="4 12" id="KW-1133">Transmembrane helix</keyword>
<dbReference type="Gramene" id="Ma11_t07480.1">
    <property type="protein sequence ID" value="Ma11_p07480.1"/>
    <property type="gene ID" value="Ma11_g07480"/>
</dbReference>
<evidence type="ECO:0000256" key="8">
    <source>
        <dbReference type="ARBA" id="ARBA00023159"/>
    </source>
</evidence>
<keyword evidence="3 12" id="KW-0812">Transmembrane</keyword>
<feature type="transmembrane region" description="Helical" evidence="12">
    <location>
        <begin position="691"/>
        <end position="710"/>
    </location>
</feature>
<evidence type="ECO:0000256" key="1">
    <source>
        <dbReference type="ARBA" id="ARBA00004123"/>
    </source>
</evidence>
<evidence type="ECO:0000256" key="7">
    <source>
        <dbReference type="ARBA" id="ARBA00023136"/>
    </source>
</evidence>
<dbReference type="GO" id="GO:0000976">
    <property type="term" value="F:transcription cis-regulatory region binding"/>
    <property type="evidence" value="ECO:0007669"/>
    <property type="project" value="UniProtKB-ARBA"/>
</dbReference>
<dbReference type="GO" id="GO:0016020">
    <property type="term" value="C:membrane"/>
    <property type="evidence" value="ECO:0007669"/>
    <property type="project" value="UniProtKB-SubCell"/>
</dbReference>
<evidence type="ECO:0000256" key="5">
    <source>
        <dbReference type="ARBA" id="ARBA00023015"/>
    </source>
</evidence>
<dbReference type="PANTHER" id="PTHR31744:SF216">
    <property type="entry name" value="NAC TRANSCRIPTION FACTOR"/>
    <property type="match status" value="1"/>
</dbReference>
<feature type="compositionally biased region" description="Basic and acidic residues" evidence="11">
    <location>
        <begin position="232"/>
        <end position="249"/>
    </location>
</feature>
<dbReference type="AlphaFoldDB" id="A0A804L5B5"/>
<dbReference type="EMBL" id="HG996475">
    <property type="protein sequence ID" value="CAG1863835.1"/>
    <property type="molecule type" value="Genomic_DNA"/>
</dbReference>
<keyword evidence="16" id="KW-1185">Reference proteome</keyword>
<dbReference type="Proteomes" id="UP000012960">
    <property type="component" value="Unplaced"/>
</dbReference>
<dbReference type="EnsemblPlants" id="Ma11_t07480.1">
    <property type="protein sequence ID" value="Ma11_p07480.1"/>
    <property type="gene ID" value="Ma11_g07480"/>
</dbReference>
<protein>
    <submittedName>
        <fullName evidence="14">(wild Malaysian banana) hypothetical protein</fullName>
    </submittedName>
</protein>
<keyword evidence="5" id="KW-0805">Transcription regulation</keyword>
<dbReference type="PROSITE" id="PS51005">
    <property type="entry name" value="NAC"/>
    <property type="match status" value="1"/>
</dbReference>
<keyword evidence="9" id="KW-0804">Transcription</keyword>
<evidence type="ECO:0000313" key="14">
    <source>
        <dbReference type="EMBL" id="CAG1863835.1"/>
    </source>
</evidence>
<dbReference type="GO" id="GO:0006355">
    <property type="term" value="P:regulation of DNA-templated transcription"/>
    <property type="evidence" value="ECO:0007669"/>
    <property type="project" value="InterPro"/>
</dbReference>
<reference evidence="14" key="1">
    <citation type="submission" date="2021-03" db="EMBL/GenBank/DDBJ databases">
        <authorList>
            <consortium name="Genoscope - CEA"/>
            <person name="William W."/>
        </authorList>
    </citation>
    <scope>NUCLEOTIDE SEQUENCE</scope>
    <source>
        <strain evidence="14">Doubled-haploid Pahang</strain>
    </source>
</reference>
<feature type="region of interest" description="Disordered" evidence="11">
    <location>
        <begin position="167"/>
        <end position="252"/>
    </location>
</feature>
<dbReference type="Pfam" id="PF02365">
    <property type="entry name" value="NAM"/>
    <property type="match status" value="1"/>
</dbReference>
<keyword evidence="7 12" id="KW-0472">Membrane</keyword>
<feature type="compositionally biased region" description="Basic and acidic residues" evidence="11">
    <location>
        <begin position="187"/>
        <end position="196"/>
    </location>
</feature>
<evidence type="ECO:0000256" key="10">
    <source>
        <dbReference type="ARBA" id="ARBA00023242"/>
    </source>
</evidence>
<organism evidence="15 16">
    <name type="scientific">Musa acuminata subsp. malaccensis</name>
    <name type="common">Wild banana</name>
    <name type="synonym">Musa malaccensis</name>
    <dbReference type="NCBI Taxonomy" id="214687"/>
    <lineage>
        <taxon>Eukaryota</taxon>
        <taxon>Viridiplantae</taxon>
        <taxon>Streptophyta</taxon>
        <taxon>Embryophyta</taxon>
        <taxon>Tracheophyta</taxon>
        <taxon>Spermatophyta</taxon>
        <taxon>Magnoliopsida</taxon>
        <taxon>Liliopsida</taxon>
        <taxon>Zingiberales</taxon>
        <taxon>Musaceae</taxon>
        <taxon>Musa</taxon>
    </lineage>
</organism>
<dbReference type="PANTHER" id="PTHR31744">
    <property type="entry name" value="PROTEIN CUP-SHAPED COTYLEDON 2-RELATED"/>
    <property type="match status" value="1"/>
</dbReference>
<evidence type="ECO:0000256" key="6">
    <source>
        <dbReference type="ARBA" id="ARBA00023125"/>
    </source>
</evidence>
<evidence type="ECO:0000256" key="9">
    <source>
        <dbReference type="ARBA" id="ARBA00023163"/>
    </source>
</evidence>
<dbReference type="InParanoid" id="A0A804L5B5"/>
<evidence type="ECO:0000256" key="4">
    <source>
        <dbReference type="ARBA" id="ARBA00022989"/>
    </source>
</evidence>
<proteinExistence type="predicted"/>
<keyword evidence="10" id="KW-0539">Nucleus</keyword>